<evidence type="ECO:0000313" key="1">
    <source>
        <dbReference type="EMBL" id="MFD2615912.1"/>
    </source>
</evidence>
<sequence>MNPIRFSLRECQDNTKIMSFLENARIGFLGLSDKQAPYVVPLNFVWFNEVIYFHGADSGRKTSILSQNPETCFTVCEEYGTITHPVPAHTDTAYMSVMIFGQTERVTDLNEATQVMQHMLDKYVPGYYDRKLAKNHVEKYQSSLGSKTAIYRILPNSITAKENPMNEERAFYPGRKVTGDTL</sequence>
<evidence type="ECO:0000313" key="2">
    <source>
        <dbReference type="Proteomes" id="UP001597458"/>
    </source>
</evidence>
<accession>A0ABW5PNA4</accession>
<dbReference type="PANTHER" id="PTHR34071:SF2">
    <property type="entry name" value="FLAVIN-NUCLEOTIDE-BINDING PROTEIN"/>
    <property type="match status" value="1"/>
</dbReference>
<comment type="caution">
    <text evidence="1">The sequence shown here is derived from an EMBL/GenBank/DDBJ whole genome shotgun (WGS) entry which is preliminary data.</text>
</comment>
<dbReference type="InterPro" id="IPR024747">
    <property type="entry name" value="Pyridox_Oxase-rel"/>
</dbReference>
<dbReference type="Proteomes" id="UP001597458">
    <property type="component" value="Unassembled WGS sequence"/>
</dbReference>
<reference evidence="2" key="1">
    <citation type="journal article" date="2019" name="Int. J. Syst. Evol. Microbiol.">
        <title>The Global Catalogue of Microorganisms (GCM) 10K type strain sequencing project: providing services to taxonomists for standard genome sequencing and annotation.</title>
        <authorList>
            <consortium name="The Broad Institute Genomics Platform"/>
            <consortium name="The Broad Institute Genome Sequencing Center for Infectious Disease"/>
            <person name="Wu L."/>
            <person name="Ma J."/>
        </authorList>
    </citation>
    <scope>NUCLEOTIDE SEQUENCE [LARGE SCALE GENOMIC DNA]</scope>
    <source>
        <strain evidence="2">TISTR 2241</strain>
    </source>
</reference>
<gene>
    <name evidence="1" type="ORF">ACFSTF_00955</name>
</gene>
<dbReference type="EMBL" id="JBHUMR010000002">
    <property type="protein sequence ID" value="MFD2615912.1"/>
    <property type="molecule type" value="Genomic_DNA"/>
</dbReference>
<dbReference type="Pfam" id="PF12900">
    <property type="entry name" value="Pyridox_ox_2"/>
    <property type="match status" value="1"/>
</dbReference>
<dbReference type="InterPro" id="IPR012349">
    <property type="entry name" value="Split_barrel_FMN-bd"/>
</dbReference>
<dbReference type="RefSeq" id="WP_141191925.1">
    <property type="nucleotide sequence ID" value="NZ_JBHUMR010000002.1"/>
</dbReference>
<dbReference type="PANTHER" id="PTHR34071">
    <property type="entry name" value="5-NITROIMIDAZOLE ANTIBIOTICS RESISTANCE PROTEIN, NIMA-FAMILY-RELATED PROTEIN-RELATED"/>
    <property type="match status" value="1"/>
</dbReference>
<organism evidence="1 2">
    <name type="scientific">Terrilactibacillus laevilacticus</name>
    <dbReference type="NCBI Taxonomy" id="1380157"/>
    <lineage>
        <taxon>Bacteria</taxon>
        <taxon>Bacillati</taxon>
        <taxon>Bacillota</taxon>
        <taxon>Bacilli</taxon>
        <taxon>Bacillales</taxon>
        <taxon>Bacillaceae</taxon>
        <taxon>Terrilactibacillus</taxon>
    </lineage>
</organism>
<proteinExistence type="predicted"/>
<dbReference type="SUPFAM" id="SSF50475">
    <property type="entry name" value="FMN-binding split barrel"/>
    <property type="match status" value="1"/>
</dbReference>
<dbReference type="Gene3D" id="2.30.110.10">
    <property type="entry name" value="Electron Transport, Fmn-binding Protein, Chain A"/>
    <property type="match status" value="1"/>
</dbReference>
<name>A0ABW5PNA4_9BACI</name>
<protein>
    <submittedName>
        <fullName evidence="1">Pyridoxamine 5'-phosphate oxidase family protein</fullName>
    </submittedName>
</protein>
<keyword evidence="2" id="KW-1185">Reference proteome</keyword>